<organism evidence="1 2">
    <name type="scientific">Kibdelosporangium banguiense</name>
    <dbReference type="NCBI Taxonomy" id="1365924"/>
    <lineage>
        <taxon>Bacteria</taxon>
        <taxon>Bacillati</taxon>
        <taxon>Actinomycetota</taxon>
        <taxon>Actinomycetes</taxon>
        <taxon>Pseudonocardiales</taxon>
        <taxon>Pseudonocardiaceae</taxon>
        <taxon>Kibdelosporangium</taxon>
    </lineage>
</organism>
<dbReference type="EMBL" id="JAGINW010000001">
    <property type="protein sequence ID" value="MBP2330349.1"/>
    <property type="molecule type" value="Genomic_DNA"/>
</dbReference>
<proteinExistence type="predicted"/>
<evidence type="ECO:0008006" key="3">
    <source>
        <dbReference type="Google" id="ProtNLM"/>
    </source>
</evidence>
<sequence length="32" mass="3579">MIDFEKASVFKLAPCNPRDIAHLGKMIASYVL</sequence>
<comment type="caution">
    <text evidence="1">The sequence shown here is derived from an EMBL/GenBank/DDBJ whole genome shotgun (WGS) entry which is preliminary data.</text>
</comment>
<evidence type="ECO:0000313" key="2">
    <source>
        <dbReference type="Proteomes" id="UP001519332"/>
    </source>
</evidence>
<protein>
    <recommendedName>
        <fullName evidence="3">GNAT family N-acetyltransferase</fullName>
    </recommendedName>
</protein>
<dbReference type="Proteomes" id="UP001519332">
    <property type="component" value="Unassembled WGS sequence"/>
</dbReference>
<evidence type="ECO:0000313" key="1">
    <source>
        <dbReference type="EMBL" id="MBP2330349.1"/>
    </source>
</evidence>
<accession>A0ABS4U115</accession>
<reference evidence="1 2" key="1">
    <citation type="submission" date="2021-03" db="EMBL/GenBank/DDBJ databases">
        <title>Sequencing the genomes of 1000 actinobacteria strains.</title>
        <authorList>
            <person name="Klenk H.-P."/>
        </authorList>
    </citation>
    <scope>NUCLEOTIDE SEQUENCE [LARGE SCALE GENOMIC DNA]</scope>
    <source>
        <strain evidence="1 2">DSM 46670</strain>
    </source>
</reference>
<gene>
    <name evidence="1" type="ORF">JOF56_010734</name>
</gene>
<name>A0ABS4U115_9PSEU</name>
<keyword evidence="2" id="KW-1185">Reference proteome</keyword>